<name>A0A382MRJ2_9ZZZZ</name>
<accession>A0A382MRJ2</accession>
<reference evidence="1" key="1">
    <citation type="submission" date="2018-05" db="EMBL/GenBank/DDBJ databases">
        <authorList>
            <person name="Lanie J.A."/>
            <person name="Ng W.-L."/>
            <person name="Kazmierczak K.M."/>
            <person name="Andrzejewski T.M."/>
            <person name="Davidsen T.M."/>
            <person name="Wayne K.J."/>
            <person name="Tettelin H."/>
            <person name="Glass J.I."/>
            <person name="Rusch D."/>
            <person name="Podicherti R."/>
            <person name="Tsui H.-C.T."/>
            <person name="Winkler M.E."/>
        </authorList>
    </citation>
    <scope>NUCLEOTIDE SEQUENCE</scope>
</reference>
<evidence type="ECO:0000313" key="1">
    <source>
        <dbReference type="EMBL" id="SVC51594.1"/>
    </source>
</evidence>
<organism evidence="1">
    <name type="scientific">marine metagenome</name>
    <dbReference type="NCBI Taxonomy" id="408172"/>
    <lineage>
        <taxon>unclassified sequences</taxon>
        <taxon>metagenomes</taxon>
        <taxon>ecological metagenomes</taxon>
    </lineage>
</organism>
<protein>
    <submittedName>
        <fullName evidence="1">Uncharacterized protein</fullName>
    </submittedName>
</protein>
<dbReference type="EMBL" id="UINC01095478">
    <property type="protein sequence ID" value="SVC51594.1"/>
    <property type="molecule type" value="Genomic_DNA"/>
</dbReference>
<sequence length="55" mass="6556">MLCYLPYQLTSLEFVRQIIGHTGYQKNLVPIDCSQDNNARGQFFFKLIYRFTESF</sequence>
<proteinExistence type="predicted"/>
<dbReference type="AlphaFoldDB" id="A0A382MRJ2"/>
<gene>
    <name evidence="1" type="ORF">METZ01_LOCUS304448</name>
</gene>